<comment type="caution">
    <text evidence="4">The sequence shown here is derived from an EMBL/GenBank/DDBJ whole genome shotgun (WGS) entry which is preliminary data.</text>
</comment>
<feature type="domain" description="Tyrosine specific protein phosphatases" evidence="3">
    <location>
        <begin position="85"/>
        <end position="167"/>
    </location>
</feature>
<feature type="region of interest" description="Disordered" evidence="2">
    <location>
        <begin position="134"/>
        <end position="156"/>
    </location>
</feature>
<organism evidence="4 5">
    <name type="scientific">Sparassis crispa</name>
    <dbReference type="NCBI Taxonomy" id="139825"/>
    <lineage>
        <taxon>Eukaryota</taxon>
        <taxon>Fungi</taxon>
        <taxon>Dikarya</taxon>
        <taxon>Basidiomycota</taxon>
        <taxon>Agaricomycotina</taxon>
        <taxon>Agaricomycetes</taxon>
        <taxon>Polyporales</taxon>
        <taxon>Sparassidaceae</taxon>
        <taxon>Sparassis</taxon>
    </lineage>
</organism>
<dbReference type="InterPro" id="IPR000387">
    <property type="entry name" value="Tyr_Pase_dom"/>
</dbReference>
<evidence type="ECO:0000256" key="1">
    <source>
        <dbReference type="ARBA" id="ARBA00022801"/>
    </source>
</evidence>
<keyword evidence="1" id="KW-0378">Hydrolase</keyword>
<dbReference type="InterPro" id="IPR016130">
    <property type="entry name" value="Tyr_Pase_AS"/>
</dbReference>
<dbReference type="RefSeq" id="XP_027609635.1">
    <property type="nucleotide sequence ID" value="XM_027753834.1"/>
</dbReference>
<dbReference type="InterPro" id="IPR057023">
    <property type="entry name" value="PTP-SAK"/>
</dbReference>
<dbReference type="EMBL" id="BFAD01000001">
    <property type="protein sequence ID" value="GBE78722.1"/>
    <property type="molecule type" value="Genomic_DNA"/>
</dbReference>
<dbReference type="InterPro" id="IPR029021">
    <property type="entry name" value="Prot-tyrosine_phosphatase-like"/>
</dbReference>
<dbReference type="InterPro" id="IPR050561">
    <property type="entry name" value="PTP"/>
</dbReference>
<proteinExistence type="predicted"/>
<dbReference type="PROSITE" id="PS50056">
    <property type="entry name" value="TYR_PHOSPHATASE_2"/>
    <property type="match status" value="1"/>
</dbReference>
<accession>A0A401G983</accession>
<dbReference type="OrthoDB" id="432447at2759"/>
<dbReference type="GO" id="GO:0016791">
    <property type="term" value="F:phosphatase activity"/>
    <property type="evidence" value="ECO:0007669"/>
    <property type="project" value="UniProtKB-ARBA"/>
</dbReference>
<dbReference type="AlphaFoldDB" id="A0A401G983"/>
<dbReference type="GeneID" id="38775639"/>
<evidence type="ECO:0000259" key="3">
    <source>
        <dbReference type="PROSITE" id="PS50056"/>
    </source>
</evidence>
<dbReference type="PANTHER" id="PTHR23339">
    <property type="entry name" value="TYROSINE SPECIFIC PROTEIN PHOSPHATASE AND DUAL SPECIFICITY PROTEIN PHOSPHATASE"/>
    <property type="match status" value="1"/>
</dbReference>
<feature type="compositionally biased region" description="Basic and acidic residues" evidence="2">
    <location>
        <begin position="141"/>
        <end position="156"/>
    </location>
</feature>
<sequence>MKAEWERWEQVTKYITPGHKLYRASAPNYNEGEGDHSQKLTATAVKFLTDRGVDSIISFNQYPYKDDEKKLLDAAKISYLHLPVKDFTAPTLAQLKSAIIFFTGPKQHATLVHCGYGHGRTGTGVTALQLNATKGVNPPESEWKSQNHVEKPEQEAVLRALRDSLRG</sequence>
<dbReference type="STRING" id="139825.A0A401G983"/>
<keyword evidence="5" id="KW-1185">Reference proteome</keyword>
<gene>
    <name evidence="4" type="ORF">SCP_0116130</name>
</gene>
<dbReference type="Pfam" id="PF22784">
    <property type="entry name" value="PTP-SAK"/>
    <property type="match status" value="1"/>
</dbReference>
<evidence type="ECO:0000313" key="5">
    <source>
        <dbReference type="Proteomes" id="UP000287166"/>
    </source>
</evidence>
<dbReference type="PROSITE" id="PS00383">
    <property type="entry name" value="TYR_PHOSPHATASE_1"/>
    <property type="match status" value="1"/>
</dbReference>
<dbReference type="Proteomes" id="UP000287166">
    <property type="component" value="Unassembled WGS sequence"/>
</dbReference>
<dbReference type="InParanoid" id="A0A401G983"/>
<protein>
    <recommendedName>
        <fullName evidence="3">Tyrosine specific protein phosphatases domain-containing protein</fullName>
    </recommendedName>
</protein>
<name>A0A401G983_9APHY</name>
<evidence type="ECO:0000313" key="4">
    <source>
        <dbReference type="EMBL" id="GBE78722.1"/>
    </source>
</evidence>
<dbReference type="SUPFAM" id="SSF52799">
    <property type="entry name" value="(Phosphotyrosine protein) phosphatases II"/>
    <property type="match status" value="1"/>
</dbReference>
<reference evidence="4 5" key="1">
    <citation type="journal article" date="2018" name="Sci. Rep.">
        <title>Genome sequence of the cauliflower mushroom Sparassis crispa (Hanabiratake) and its association with beneficial usage.</title>
        <authorList>
            <person name="Kiyama R."/>
            <person name="Furutani Y."/>
            <person name="Kawaguchi K."/>
            <person name="Nakanishi T."/>
        </authorList>
    </citation>
    <scope>NUCLEOTIDE SEQUENCE [LARGE SCALE GENOMIC DNA]</scope>
</reference>
<dbReference type="Gene3D" id="3.90.190.10">
    <property type="entry name" value="Protein tyrosine phosphatase superfamily"/>
    <property type="match status" value="1"/>
</dbReference>
<evidence type="ECO:0000256" key="2">
    <source>
        <dbReference type="SAM" id="MobiDB-lite"/>
    </source>
</evidence>